<evidence type="ECO:0000313" key="6">
    <source>
        <dbReference type="EMBL" id="MFC3285931.1"/>
    </source>
</evidence>
<dbReference type="InterPro" id="IPR036388">
    <property type="entry name" value="WH-like_DNA-bd_sf"/>
</dbReference>
<dbReference type="Pfam" id="PF03466">
    <property type="entry name" value="LysR_substrate"/>
    <property type="match status" value="1"/>
</dbReference>
<comment type="caution">
    <text evidence="6">The sequence shown here is derived from an EMBL/GenBank/DDBJ whole genome shotgun (WGS) entry which is preliminary data.</text>
</comment>
<name>A0ABV7LUW5_9GAMM</name>
<keyword evidence="4" id="KW-0804">Transcription</keyword>
<sequence>MHWDDLRIFLAVAREGSISGGANRLKVQHSTVSRRVKSLQAQLGTTLFERKKSGFELTQAGEELRDSAQRIEREVIGLEGALSNQDNFAGGELTVTAINNMASTILLPVFARFSMEQPETRLHIHVSNKYVSLAERQADVAIRLTNTPPETLVGTRLTTVTSAVYGSCNYLRSLAKGSKPRWLGIECCEYHRSWTSEACPDHDHNFYIDDTLLTLAALKQDLGLAYLPCFMGDGEESLQRYRPPDAAHDLGLWLLYHADLKQNKRVQLFRAHMIREIGNLRALFEGEQSVIP</sequence>
<keyword evidence="2" id="KW-0805">Transcription regulation</keyword>
<organism evidence="6 7">
    <name type="scientific">Litchfieldella rifensis</name>
    <dbReference type="NCBI Taxonomy" id="762643"/>
    <lineage>
        <taxon>Bacteria</taxon>
        <taxon>Pseudomonadati</taxon>
        <taxon>Pseudomonadota</taxon>
        <taxon>Gammaproteobacteria</taxon>
        <taxon>Oceanospirillales</taxon>
        <taxon>Halomonadaceae</taxon>
        <taxon>Litchfieldella</taxon>
    </lineage>
</organism>
<dbReference type="PROSITE" id="PS50931">
    <property type="entry name" value="HTH_LYSR"/>
    <property type="match status" value="1"/>
</dbReference>
<keyword evidence="3" id="KW-0238">DNA-binding</keyword>
<dbReference type="PANTHER" id="PTHR30537">
    <property type="entry name" value="HTH-TYPE TRANSCRIPTIONAL REGULATOR"/>
    <property type="match status" value="1"/>
</dbReference>
<gene>
    <name evidence="6" type="ORF">ACFOEV_20220</name>
</gene>
<evidence type="ECO:0000256" key="4">
    <source>
        <dbReference type="ARBA" id="ARBA00023163"/>
    </source>
</evidence>
<dbReference type="SUPFAM" id="SSF53850">
    <property type="entry name" value="Periplasmic binding protein-like II"/>
    <property type="match status" value="1"/>
</dbReference>
<dbReference type="PANTHER" id="PTHR30537:SF3">
    <property type="entry name" value="TRANSCRIPTIONAL REGULATORY PROTEIN"/>
    <property type="match status" value="1"/>
</dbReference>
<dbReference type="Gene3D" id="3.40.190.290">
    <property type="match status" value="1"/>
</dbReference>
<evidence type="ECO:0000256" key="2">
    <source>
        <dbReference type="ARBA" id="ARBA00023015"/>
    </source>
</evidence>
<proteinExistence type="inferred from homology"/>
<dbReference type="InterPro" id="IPR000847">
    <property type="entry name" value="LysR_HTH_N"/>
</dbReference>
<feature type="domain" description="HTH lysR-type" evidence="5">
    <location>
        <begin position="1"/>
        <end position="58"/>
    </location>
</feature>
<reference evidence="7" key="1">
    <citation type="journal article" date="2019" name="Int. J. Syst. Evol. Microbiol.">
        <title>The Global Catalogue of Microorganisms (GCM) 10K type strain sequencing project: providing services to taxonomists for standard genome sequencing and annotation.</title>
        <authorList>
            <consortium name="The Broad Institute Genomics Platform"/>
            <consortium name="The Broad Institute Genome Sequencing Center for Infectious Disease"/>
            <person name="Wu L."/>
            <person name="Ma J."/>
        </authorList>
    </citation>
    <scope>NUCLEOTIDE SEQUENCE [LARGE SCALE GENOMIC DNA]</scope>
    <source>
        <strain evidence="7">CECT 7698</strain>
    </source>
</reference>
<dbReference type="EMBL" id="JBHRUG010000048">
    <property type="protein sequence ID" value="MFC3285931.1"/>
    <property type="molecule type" value="Genomic_DNA"/>
</dbReference>
<dbReference type="SUPFAM" id="SSF46785">
    <property type="entry name" value="Winged helix' DNA-binding domain"/>
    <property type="match status" value="1"/>
</dbReference>
<dbReference type="RefSeq" id="WP_386776701.1">
    <property type="nucleotide sequence ID" value="NZ_JBHRUG010000048.1"/>
</dbReference>
<protein>
    <submittedName>
        <fullName evidence="6">LysR family transcriptional regulator</fullName>
    </submittedName>
</protein>
<evidence type="ECO:0000313" key="7">
    <source>
        <dbReference type="Proteomes" id="UP001595579"/>
    </source>
</evidence>
<comment type="similarity">
    <text evidence="1">Belongs to the LysR transcriptional regulatory family.</text>
</comment>
<dbReference type="InterPro" id="IPR058163">
    <property type="entry name" value="LysR-type_TF_proteobact-type"/>
</dbReference>
<evidence type="ECO:0000256" key="3">
    <source>
        <dbReference type="ARBA" id="ARBA00023125"/>
    </source>
</evidence>
<accession>A0ABV7LUW5</accession>
<dbReference type="Gene3D" id="1.10.10.10">
    <property type="entry name" value="Winged helix-like DNA-binding domain superfamily/Winged helix DNA-binding domain"/>
    <property type="match status" value="1"/>
</dbReference>
<dbReference type="Proteomes" id="UP001595579">
    <property type="component" value="Unassembled WGS sequence"/>
</dbReference>
<evidence type="ECO:0000259" key="5">
    <source>
        <dbReference type="PROSITE" id="PS50931"/>
    </source>
</evidence>
<evidence type="ECO:0000256" key="1">
    <source>
        <dbReference type="ARBA" id="ARBA00009437"/>
    </source>
</evidence>
<dbReference type="Pfam" id="PF00126">
    <property type="entry name" value="HTH_1"/>
    <property type="match status" value="1"/>
</dbReference>
<dbReference type="InterPro" id="IPR036390">
    <property type="entry name" value="WH_DNA-bd_sf"/>
</dbReference>
<keyword evidence="7" id="KW-1185">Reference proteome</keyword>
<dbReference type="InterPro" id="IPR005119">
    <property type="entry name" value="LysR_subst-bd"/>
</dbReference>